<name>A0A318J9C6_9NEIS</name>
<evidence type="ECO:0000256" key="3">
    <source>
        <dbReference type="ARBA" id="ARBA00022729"/>
    </source>
</evidence>
<dbReference type="InterPro" id="IPR050643">
    <property type="entry name" value="Periplasmic_pilus_chap"/>
</dbReference>
<feature type="domain" description="Pili assembly chaperone C-terminal" evidence="7">
    <location>
        <begin position="157"/>
        <end position="223"/>
    </location>
</feature>
<dbReference type="InterPro" id="IPR008962">
    <property type="entry name" value="PapD-like_sf"/>
</dbReference>
<comment type="similarity">
    <text evidence="2">Belongs to the periplasmic pilus chaperone family.</text>
</comment>
<evidence type="ECO:0000256" key="2">
    <source>
        <dbReference type="ARBA" id="ARBA00007399"/>
    </source>
</evidence>
<comment type="caution">
    <text evidence="8">The sequence shown here is derived from an EMBL/GenBank/DDBJ whole genome shotgun (WGS) entry which is preliminary data.</text>
</comment>
<evidence type="ECO:0000256" key="4">
    <source>
        <dbReference type="ARBA" id="ARBA00022764"/>
    </source>
</evidence>
<evidence type="ECO:0000259" key="6">
    <source>
        <dbReference type="Pfam" id="PF00345"/>
    </source>
</evidence>
<feature type="domain" description="Pili assembly chaperone N-terminal" evidence="6">
    <location>
        <begin position="12"/>
        <end position="131"/>
    </location>
</feature>
<dbReference type="InterPro" id="IPR001829">
    <property type="entry name" value="Pili_assmbl_chaperone_bac"/>
</dbReference>
<dbReference type="GO" id="GO:0071555">
    <property type="term" value="P:cell wall organization"/>
    <property type="evidence" value="ECO:0007669"/>
    <property type="project" value="InterPro"/>
</dbReference>
<evidence type="ECO:0000313" key="9">
    <source>
        <dbReference type="Proteomes" id="UP000248395"/>
    </source>
</evidence>
<dbReference type="AlphaFoldDB" id="A0A318J9C6"/>
<dbReference type="Pfam" id="PF02753">
    <property type="entry name" value="PapD_C"/>
    <property type="match status" value="1"/>
</dbReference>
<dbReference type="SUPFAM" id="SSF49584">
    <property type="entry name" value="Periplasmic chaperone C-domain"/>
    <property type="match status" value="1"/>
</dbReference>
<dbReference type="EMBL" id="QJKC01000012">
    <property type="protein sequence ID" value="PXX44664.1"/>
    <property type="molecule type" value="Genomic_DNA"/>
</dbReference>
<proteinExistence type="inferred from homology"/>
<dbReference type="PANTHER" id="PTHR30251">
    <property type="entry name" value="PILUS ASSEMBLY CHAPERONE"/>
    <property type="match status" value="1"/>
</dbReference>
<reference evidence="8 9" key="1">
    <citation type="submission" date="2018-05" db="EMBL/GenBank/DDBJ databases">
        <title>Genomic Encyclopedia of Type Strains, Phase IV (KMG-IV): sequencing the most valuable type-strain genomes for metagenomic binning, comparative biology and taxonomic classification.</title>
        <authorList>
            <person name="Goeker M."/>
        </authorList>
    </citation>
    <scope>NUCLEOTIDE SEQUENCE [LARGE SCALE GENOMIC DNA]</scope>
    <source>
        <strain evidence="8 9">DSM 25134</strain>
    </source>
</reference>
<protein>
    <submittedName>
        <fullName evidence="8">Chaperone protein EcpD</fullName>
    </submittedName>
</protein>
<dbReference type="Proteomes" id="UP000248395">
    <property type="component" value="Unassembled WGS sequence"/>
</dbReference>
<dbReference type="GO" id="GO:0030288">
    <property type="term" value="C:outer membrane-bounded periplasmic space"/>
    <property type="evidence" value="ECO:0007669"/>
    <property type="project" value="InterPro"/>
</dbReference>
<dbReference type="PANTHER" id="PTHR30251:SF2">
    <property type="entry name" value="FIMBRIAL CHAPERONE YADV-RELATED"/>
    <property type="match status" value="1"/>
</dbReference>
<dbReference type="InterPro" id="IPR016148">
    <property type="entry name" value="Pili_assmbl_chaperone_C"/>
</dbReference>
<evidence type="ECO:0000313" key="8">
    <source>
        <dbReference type="EMBL" id="PXX44664.1"/>
    </source>
</evidence>
<keyword evidence="5" id="KW-0143">Chaperone</keyword>
<evidence type="ECO:0000256" key="5">
    <source>
        <dbReference type="ARBA" id="ARBA00023186"/>
    </source>
</evidence>
<keyword evidence="4" id="KW-0574">Periplasm</keyword>
<accession>A0A318J9C6</accession>
<evidence type="ECO:0000259" key="7">
    <source>
        <dbReference type="Pfam" id="PF02753"/>
    </source>
</evidence>
<keyword evidence="9" id="KW-1185">Reference proteome</keyword>
<evidence type="ECO:0000256" key="1">
    <source>
        <dbReference type="ARBA" id="ARBA00004418"/>
    </source>
</evidence>
<dbReference type="InterPro" id="IPR036316">
    <property type="entry name" value="Pili_assmbl_chap_C_dom_sf"/>
</dbReference>
<sequence>MGSLFNLAQADVSINATRIIYPASKKEITFTVNNAGKKSSLIQAWLDEGNSKDTPDNTSAPFVLTPPISILQAEKGQNIRVRYTGEIALPTDKESLFWINVLEVPQNTDDPNQLRIGIRSRIKFFFRPEKLALSPENAPEKLSWKLISKNSKWYVLIHNGTPYYITFNQIHINTEKTKGSVDLSPQKSMISPNGDMEYEITAKSDEIKPGINFSVINDYGGSSSYTAKLAE</sequence>
<dbReference type="InterPro" id="IPR013783">
    <property type="entry name" value="Ig-like_fold"/>
</dbReference>
<comment type="subcellular location">
    <subcellularLocation>
        <location evidence="1">Periplasm</location>
    </subcellularLocation>
</comment>
<dbReference type="Pfam" id="PF00345">
    <property type="entry name" value="PapD_N"/>
    <property type="match status" value="1"/>
</dbReference>
<dbReference type="Gene3D" id="2.60.40.10">
    <property type="entry name" value="Immunoglobulins"/>
    <property type="match status" value="2"/>
</dbReference>
<organism evidence="8 9">
    <name type="scientific">Aquitalea magnusonii</name>
    <dbReference type="NCBI Taxonomy" id="332411"/>
    <lineage>
        <taxon>Bacteria</taxon>
        <taxon>Pseudomonadati</taxon>
        <taxon>Pseudomonadota</taxon>
        <taxon>Betaproteobacteria</taxon>
        <taxon>Neisseriales</taxon>
        <taxon>Chromobacteriaceae</taxon>
        <taxon>Aquitalea</taxon>
    </lineage>
</organism>
<gene>
    <name evidence="8" type="ORF">DFR38_11287</name>
</gene>
<keyword evidence="3" id="KW-0732">Signal</keyword>
<dbReference type="InterPro" id="IPR016147">
    <property type="entry name" value="Pili_assmbl_chaperone_N"/>
</dbReference>
<dbReference type="SUPFAM" id="SSF49354">
    <property type="entry name" value="PapD-like"/>
    <property type="match status" value="1"/>
</dbReference>
<dbReference type="PRINTS" id="PR00969">
    <property type="entry name" value="CHAPERONPILI"/>
</dbReference>